<proteinExistence type="predicted"/>
<accession>F2PY64</accession>
<dbReference type="Proteomes" id="UP000009169">
    <property type="component" value="Unassembled WGS sequence"/>
</dbReference>
<dbReference type="VEuPathDB" id="FungiDB:TEQG_05887"/>
<gene>
    <name evidence="2" type="ORF">TEQG_05887</name>
</gene>
<protein>
    <submittedName>
        <fullName evidence="2">Uncharacterized protein</fullName>
    </submittedName>
</protein>
<name>F2PY64_TRIEC</name>
<dbReference type="EMBL" id="DS995752">
    <property type="protein sequence ID" value="EGE06832.1"/>
    <property type="molecule type" value="Genomic_DNA"/>
</dbReference>
<evidence type="ECO:0000313" key="2">
    <source>
        <dbReference type="EMBL" id="EGE06832.1"/>
    </source>
</evidence>
<dbReference type="AlphaFoldDB" id="F2PY64"/>
<feature type="region of interest" description="Disordered" evidence="1">
    <location>
        <begin position="1"/>
        <end position="63"/>
    </location>
</feature>
<feature type="compositionally biased region" description="Polar residues" evidence="1">
    <location>
        <begin position="8"/>
        <end position="18"/>
    </location>
</feature>
<dbReference type="eggNOG" id="ENOG502T3GG">
    <property type="taxonomic scope" value="Eukaryota"/>
</dbReference>
<reference evidence="3" key="1">
    <citation type="journal article" date="2012" name="MBio">
        <title>Comparative genome analysis of Trichophyton rubrum and related dermatophytes reveals candidate genes involved in infection.</title>
        <authorList>
            <person name="Martinez D.A."/>
            <person name="Oliver B.G."/>
            <person name="Graeser Y."/>
            <person name="Goldberg J.M."/>
            <person name="Li W."/>
            <person name="Martinez-Rossi N.M."/>
            <person name="Monod M."/>
            <person name="Shelest E."/>
            <person name="Barton R.C."/>
            <person name="Birch E."/>
            <person name="Brakhage A.A."/>
            <person name="Chen Z."/>
            <person name="Gurr S.J."/>
            <person name="Heiman D."/>
            <person name="Heitman J."/>
            <person name="Kosti I."/>
            <person name="Rossi A."/>
            <person name="Saif S."/>
            <person name="Samalova M."/>
            <person name="Saunders C.W."/>
            <person name="Shea T."/>
            <person name="Summerbell R.C."/>
            <person name="Xu J."/>
            <person name="Young S."/>
            <person name="Zeng Q."/>
            <person name="Birren B.W."/>
            <person name="Cuomo C.A."/>
            <person name="White T.C."/>
        </authorList>
    </citation>
    <scope>NUCLEOTIDE SEQUENCE [LARGE SCALE GENOMIC DNA]</scope>
    <source>
        <strain evidence="3">ATCC MYA-4606 / CBS 127.97</strain>
    </source>
</reference>
<keyword evidence="3" id="KW-1185">Reference proteome</keyword>
<evidence type="ECO:0000313" key="3">
    <source>
        <dbReference type="Proteomes" id="UP000009169"/>
    </source>
</evidence>
<evidence type="ECO:0000256" key="1">
    <source>
        <dbReference type="SAM" id="MobiDB-lite"/>
    </source>
</evidence>
<dbReference type="OrthoDB" id="4207186at2759"/>
<dbReference type="HOGENOM" id="CLU_967065_0_0_1"/>
<organism evidence="2 3">
    <name type="scientific">Trichophyton equinum (strain ATCC MYA-4606 / CBS 127.97)</name>
    <name type="common">Horse ringworm fungus</name>
    <dbReference type="NCBI Taxonomy" id="559882"/>
    <lineage>
        <taxon>Eukaryota</taxon>
        <taxon>Fungi</taxon>
        <taxon>Dikarya</taxon>
        <taxon>Ascomycota</taxon>
        <taxon>Pezizomycotina</taxon>
        <taxon>Eurotiomycetes</taxon>
        <taxon>Eurotiomycetidae</taxon>
        <taxon>Onygenales</taxon>
        <taxon>Arthrodermataceae</taxon>
        <taxon>Trichophyton</taxon>
    </lineage>
</organism>
<sequence>MGRVKRTGSISMQNSNQAGPKRARRNSKGSIPPSRPGRHDSISDAFDSDMEVSDEDHLSYDGHNDLDDARNALKNLQTAIEKAERSDTFAKDMEKIVRIDEKRLKDMVEKEVEEWHNEDENFQCQFSSLIRAVLSSRKIKANVTLNGNGDKTVMSDSTQSAANHPLYLKTQGLLESARNLISELDSIGIHALKAKLPQDPKEGLEKDTAEARRLIARGAEATALAIEKQLVYSGKNGQLRDRKEESFMNDINLQAMLDMGRDALNVGPRNGMKPQSWGIVARHLQRGITVMYHYQPTMVIIF</sequence>